<keyword evidence="7 8" id="KW-0472">Membrane</keyword>
<sequence>MAGSPRSTKSLVSKISFTTVFVALLVAVPLSLMAAVTFGTVNISFSDVYLHILSGPTANDALSDVVWQIRLPRLILATFVGMALATCGVVMQAIVKNPLADPYILGISSGGTLGATFATLLGFGAVFGSNAIGVMAFFGALGSSFLVLFLSRLGGRTTAVKLLLSGLAVGALCGAVSNFVIFLSNDANATKQLVHWGMGSLAGAQWVTNLVIGVVILLGTLFFWTQSRRLNLMLLGDDTAITLGTDLRRWRIGYIMVTSLMIGFSVFTAGMIGFVGLVIPHIVRMCFGTDHKKLLPISALGGALLLIWADVACRVVIAQSEIPIGILTSLIGAPLFVYLLARSRYNFGEN</sequence>
<evidence type="ECO:0000256" key="1">
    <source>
        <dbReference type="ARBA" id="ARBA00004651"/>
    </source>
</evidence>
<gene>
    <name evidence="9" type="ORF">HMPREF9306_01327</name>
</gene>
<dbReference type="GO" id="GO:0022857">
    <property type="term" value="F:transmembrane transporter activity"/>
    <property type="evidence" value="ECO:0007669"/>
    <property type="project" value="InterPro"/>
</dbReference>
<feature type="transmembrane region" description="Helical" evidence="8">
    <location>
        <begin position="324"/>
        <end position="341"/>
    </location>
</feature>
<keyword evidence="6 8" id="KW-1133">Transmembrane helix</keyword>
<feature type="transmembrane region" description="Helical" evidence="8">
    <location>
        <begin position="102"/>
        <end position="125"/>
    </location>
</feature>
<comment type="caution">
    <text evidence="9">The sequence shown here is derived from an EMBL/GenBank/DDBJ whole genome shotgun (WGS) entry which is preliminary data.</text>
</comment>
<feature type="transmembrane region" description="Helical" evidence="8">
    <location>
        <begin position="203"/>
        <end position="224"/>
    </location>
</feature>
<evidence type="ECO:0000256" key="2">
    <source>
        <dbReference type="ARBA" id="ARBA00007935"/>
    </source>
</evidence>
<proteinExistence type="inferred from homology"/>
<dbReference type="PATRIC" id="fig|883161.3.peg.1321"/>
<accession>S2VYM1</accession>
<keyword evidence="3" id="KW-0813">Transport</keyword>
<dbReference type="STRING" id="883161.HMPREF9306_01327"/>
<evidence type="ECO:0000313" key="9">
    <source>
        <dbReference type="EMBL" id="EPD32628.1"/>
    </source>
</evidence>
<evidence type="ECO:0000256" key="6">
    <source>
        <dbReference type="ARBA" id="ARBA00022989"/>
    </source>
</evidence>
<evidence type="ECO:0000313" key="10">
    <source>
        <dbReference type="Proteomes" id="UP000014417"/>
    </source>
</evidence>
<protein>
    <submittedName>
        <fullName evidence="9">Uncharacterized protein</fullName>
    </submittedName>
</protein>
<evidence type="ECO:0000256" key="4">
    <source>
        <dbReference type="ARBA" id="ARBA00022475"/>
    </source>
</evidence>
<keyword evidence="4" id="KW-1003">Cell membrane</keyword>
<evidence type="ECO:0000256" key="7">
    <source>
        <dbReference type="ARBA" id="ARBA00023136"/>
    </source>
</evidence>
<keyword evidence="5 8" id="KW-0812">Transmembrane</keyword>
<feature type="transmembrane region" description="Helical" evidence="8">
    <location>
        <begin position="254"/>
        <end position="282"/>
    </location>
</feature>
<dbReference type="GO" id="GO:0033214">
    <property type="term" value="P:siderophore-iron import into cell"/>
    <property type="evidence" value="ECO:0007669"/>
    <property type="project" value="TreeGrafter"/>
</dbReference>
<reference evidence="9 10" key="1">
    <citation type="submission" date="2013-04" db="EMBL/GenBank/DDBJ databases">
        <title>The Genome Sequence of Propionimicrobium lymphophilum ACS-093-V-SCH5.</title>
        <authorList>
            <consortium name="The Broad Institute Genomics Platform"/>
            <person name="Earl A."/>
            <person name="Ward D."/>
            <person name="Feldgarden M."/>
            <person name="Gevers D."/>
            <person name="Saerens B."/>
            <person name="Vaneechoutte M."/>
            <person name="Walker B."/>
            <person name="Young S."/>
            <person name="Zeng Q."/>
            <person name="Gargeya S."/>
            <person name="Fitzgerald M."/>
            <person name="Haas B."/>
            <person name="Abouelleil A."/>
            <person name="Allen A.W."/>
            <person name="Alvarado L."/>
            <person name="Arachchi H.M."/>
            <person name="Berlin A.M."/>
            <person name="Chapman S.B."/>
            <person name="Gainer-Dewar J."/>
            <person name="Goldberg J."/>
            <person name="Griggs A."/>
            <person name="Gujja S."/>
            <person name="Hansen M."/>
            <person name="Howarth C."/>
            <person name="Imamovic A."/>
            <person name="Ireland A."/>
            <person name="Larimer J."/>
            <person name="McCowan C."/>
            <person name="Murphy C."/>
            <person name="Pearson M."/>
            <person name="Poon T.W."/>
            <person name="Priest M."/>
            <person name="Roberts A."/>
            <person name="Saif S."/>
            <person name="Shea T."/>
            <person name="Sisk P."/>
            <person name="Sykes S."/>
            <person name="Wortman J."/>
            <person name="Nusbaum C."/>
            <person name="Birren B."/>
        </authorList>
    </citation>
    <scope>NUCLEOTIDE SEQUENCE [LARGE SCALE GENOMIC DNA]</scope>
    <source>
        <strain evidence="9 10">ACS-093-V-SCH5</strain>
    </source>
</reference>
<dbReference type="RefSeq" id="WP_016456155.1">
    <property type="nucleotide sequence ID" value="NZ_KE150269.1"/>
</dbReference>
<comment type="similarity">
    <text evidence="2">Belongs to the binding-protein-dependent transport system permease family. FecCD subfamily.</text>
</comment>
<feature type="transmembrane region" description="Helical" evidence="8">
    <location>
        <begin position="74"/>
        <end position="95"/>
    </location>
</feature>
<dbReference type="FunFam" id="1.10.3470.10:FF:000001">
    <property type="entry name" value="Vitamin B12 ABC transporter permease BtuC"/>
    <property type="match status" value="1"/>
</dbReference>
<feature type="transmembrane region" description="Helical" evidence="8">
    <location>
        <begin position="294"/>
        <end position="317"/>
    </location>
</feature>
<dbReference type="Gene3D" id="1.10.3470.10">
    <property type="entry name" value="ABC transporter involved in vitamin B12 uptake, BtuC"/>
    <property type="match status" value="1"/>
</dbReference>
<dbReference type="Pfam" id="PF01032">
    <property type="entry name" value="FecCD"/>
    <property type="match status" value="1"/>
</dbReference>
<feature type="transmembrane region" description="Helical" evidence="8">
    <location>
        <begin position="131"/>
        <end position="150"/>
    </location>
</feature>
<dbReference type="HOGENOM" id="CLU_013016_0_1_11"/>
<dbReference type="InterPro" id="IPR000522">
    <property type="entry name" value="ABC_transptr_permease_BtuC"/>
</dbReference>
<organism evidence="9 10">
    <name type="scientific">Propionimicrobium lymphophilum ACS-093-V-SCH5</name>
    <dbReference type="NCBI Taxonomy" id="883161"/>
    <lineage>
        <taxon>Bacteria</taxon>
        <taxon>Bacillati</taxon>
        <taxon>Actinomycetota</taxon>
        <taxon>Actinomycetes</taxon>
        <taxon>Propionibacteriales</taxon>
        <taxon>Propionibacteriaceae</taxon>
        <taxon>Propionimicrobium</taxon>
    </lineage>
</organism>
<comment type="subcellular location">
    <subcellularLocation>
        <location evidence="1">Cell membrane</location>
        <topology evidence="1">Multi-pass membrane protein</topology>
    </subcellularLocation>
</comment>
<dbReference type="PANTHER" id="PTHR30472:SF25">
    <property type="entry name" value="ABC TRANSPORTER PERMEASE PROTEIN MJ0876-RELATED"/>
    <property type="match status" value="1"/>
</dbReference>
<dbReference type="InterPro" id="IPR037294">
    <property type="entry name" value="ABC_BtuC-like"/>
</dbReference>
<dbReference type="AlphaFoldDB" id="S2VYM1"/>
<name>S2VYM1_9ACTN</name>
<dbReference type="Proteomes" id="UP000014417">
    <property type="component" value="Unassembled WGS sequence"/>
</dbReference>
<evidence type="ECO:0000256" key="8">
    <source>
        <dbReference type="SAM" id="Phobius"/>
    </source>
</evidence>
<dbReference type="PANTHER" id="PTHR30472">
    <property type="entry name" value="FERRIC ENTEROBACTIN TRANSPORT SYSTEM PERMEASE PROTEIN"/>
    <property type="match status" value="1"/>
</dbReference>
<feature type="transmembrane region" description="Helical" evidence="8">
    <location>
        <begin position="20"/>
        <end position="45"/>
    </location>
</feature>
<evidence type="ECO:0000256" key="5">
    <source>
        <dbReference type="ARBA" id="ARBA00022692"/>
    </source>
</evidence>
<dbReference type="EMBL" id="AGZR01000008">
    <property type="protein sequence ID" value="EPD32628.1"/>
    <property type="molecule type" value="Genomic_DNA"/>
</dbReference>
<dbReference type="CDD" id="cd06550">
    <property type="entry name" value="TM_ABC_iron-siderophores_like"/>
    <property type="match status" value="1"/>
</dbReference>
<dbReference type="SUPFAM" id="SSF81345">
    <property type="entry name" value="ABC transporter involved in vitamin B12 uptake, BtuC"/>
    <property type="match status" value="1"/>
</dbReference>
<dbReference type="OrthoDB" id="9782305at2"/>
<dbReference type="GO" id="GO:0005886">
    <property type="term" value="C:plasma membrane"/>
    <property type="evidence" value="ECO:0007669"/>
    <property type="project" value="UniProtKB-SubCell"/>
</dbReference>
<feature type="transmembrane region" description="Helical" evidence="8">
    <location>
        <begin position="162"/>
        <end position="183"/>
    </location>
</feature>
<evidence type="ECO:0000256" key="3">
    <source>
        <dbReference type="ARBA" id="ARBA00022448"/>
    </source>
</evidence>
<keyword evidence="10" id="KW-1185">Reference proteome</keyword>